<sequence>MNSIIVSDQWLLIQTLLAILSFNSFKKTTDICSY</sequence>
<reference evidence="1" key="1">
    <citation type="submission" date="2018-05" db="EMBL/GenBank/DDBJ databases">
        <authorList>
            <person name="Lanie J.A."/>
            <person name="Ng W.-L."/>
            <person name="Kazmierczak K.M."/>
            <person name="Andrzejewski T.M."/>
            <person name="Davidsen T.M."/>
            <person name="Wayne K.J."/>
            <person name="Tettelin H."/>
            <person name="Glass J.I."/>
            <person name="Rusch D."/>
            <person name="Podicherti R."/>
            <person name="Tsui H.-C.T."/>
            <person name="Winkler M.E."/>
        </authorList>
    </citation>
    <scope>NUCLEOTIDE SEQUENCE</scope>
</reference>
<organism evidence="1">
    <name type="scientific">marine metagenome</name>
    <dbReference type="NCBI Taxonomy" id="408172"/>
    <lineage>
        <taxon>unclassified sequences</taxon>
        <taxon>metagenomes</taxon>
        <taxon>ecological metagenomes</taxon>
    </lineage>
</organism>
<evidence type="ECO:0000313" key="1">
    <source>
        <dbReference type="EMBL" id="SUZ55173.1"/>
    </source>
</evidence>
<accession>A0A381NNR1</accession>
<dbReference type="EMBL" id="UINC01000432">
    <property type="protein sequence ID" value="SUZ55173.1"/>
    <property type="molecule type" value="Genomic_DNA"/>
</dbReference>
<gene>
    <name evidence="1" type="ORF">METZ01_LOCUS8027</name>
</gene>
<proteinExistence type="predicted"/>
<name>A0A381NNR1_9ZZZZ</name>
<dbReference type="AlphaFoldDB" id="A0A381NNR1"/>
<protein>
    <submittedName>
        <fullName evidence="1">Uncharacterized protein</fullName>
    </submittedName>
</protein>